<sequence length="120" mass="14279">MPRQVQIKRVYDPPQRGDGYRVLIDRLWPRGVKKEELEHDAWIKDLAPSPGLRKWFGHKVEHWDRFRDGYQAELRAPEQQARMRDLIQAAGRKKITLLYAAKDDKHNHALILADELNRLY</sequence>
<dbReference type="EMBL" id="JACCEM010000011">
    <property type="protein sequence ID" value="NYT51322.1"/>
    <property type="molecule type" value="Genomic_DNA"/>
</dbReference>
<protein>
    <submittedName>
        <fullName evidence="1">DUF488 family protein</fullName>
    </submittedName>
</protein>
<dbReference type="InterPro" id="IPR052552">
    <property type="entry name" value="YeaO-like"/>
</dbReference>
<dbReference type="Pfam" id="PF22752">
    <property type="entry name" value="DUF488-N3i"/>
    <property type="match status" value="1"/>
</dbReference>
<organism evidence="1 2">
    <name type="scientific">Parapusillimonas granuli</name>
    <dbReference type="NCBI Taxonomy" id="380911"/>
    <lineage>
        <taxon>Bacteria</taxon>
        <taxon>Pseudomonadati</taxon>
        <taxon>Pseudomonadota</taxon>
        <taxon>Betaproteobacteria</taxon>
        <taxon>Burkholderiales</taxon>
        <taxon>Alcaligenaceae</taxon>
        <taxon>Parapusillimonas</taxon>
    </lineage>
</organism>
<dbReference type="Proteomes" id="UP000559809">
    <property type="component" value="Unassembled WGS sequence"/>
</dbReference>
<dbReference type="AlphaFoldDB" id="A0A853G6B4"/>
<dbReference type="RefSeq" id="WP_180158000.1">
    <property type="nucleotide sequence ID" value="NZ_JACCEM010000011.1"/>
</dbReference>
<dbReference type="PANTHER" id="PTHR36849:SF1">
    <property type="entry name" value="CYTOPLASMIC PROTEIN"/>
    <property type="match status" value="1"/>
</dbReference>
<name>A0A853G6B4_9BURK</name>
<evidence type="ECO:0000313" key="2">
    <source>
        <dbReference type="Proteomes" id="UP000559809"/>
    </source>
</evidence>
<proteinExistence type="predicted"/>
<gene>
    <name evidence="1" type="ORF">H0A72_18585</name>
</gene>
<accession>A0A853G6B4</accession>
<evidence type="ECO:0000313" key="1">
    <source>
        <dbReference type="EMBL" id="NYT51322.1"/>
    </source>
</evidence>
<comment type="caution">
    <text evidence="1">The sequence shown here is derived from an EMBL/GenBank/DDBJ whole genome shotgun (WGS) entry which is preliminary data.</text>
</comment>
<keyword evidence="2" id="KW-1185">Reference proteome</keyword>
<reference evidence="1 2" key="1">
    <citation type="submission" date="2020-07" db="EMBL/GenBank/DDBJ databases">
        <title>Taxonomic revisions and descriptions of new bacterial species based on genomic comparisons in the high-G+C-content subgroup of the family Alcaligenaceae.</title>
        <authorList>
            <person name="Szabo A."/>
            <person name="Felfoldi T."/>
        </authorList>
    </citation>
    <scope>NUCLEOTIDE SEQUENCE [LARGE SCALE GENOMIC DNA]</scope>
    <source>
        <strain evidence="1 2">LMG 24012</strain>
    </source>
</reference>
<dbReference type="PANTHER" id="PTHR36849">
    <property type="entry name" value="CYTOPLASMIC PROTEIN-RELATED"/>
    <property type="match status" value="1"/>
</dbReference>